<gene>
    <name evidence="1" type="ORF">GQ607_002659</name>
</gene>
<organism evidence="1 2">
    <name type="scientific">Colletotrichum asianum</name>
    <dbReference type="NCBI Taxonomy" id="702518"/>
    <lineage>
        <taxon>Eukaryota</taxon>
        <taxon>Fungi</taxon>
        <taxon>Dikarya</taxon>
        <taxon>Ascomycota</taxon>
        <taxon>Pezizomycotina</taxon>
        <taxon>Sordariomycetes</taxon>
        <taxon>Hypocreomycetidae</taxon>
        <taxon>Glomerellales</taxon>
        <taxon>Glomerellaceae</taxon>
        <taxon>Colletotrichum</taxon>
        <taxon>Colletotrichum gloeosporioides species complex</taxon>
    </lineage>
</organism>
<proteinExistence type="predicted"/>
<dbReference type="EMBL" id="WOWK01000009">
    <property type="protein sequence ID" value="KAF0329892.1"/>
    <property type="molecule type" value="Genomic_DNA"/>
</dbReference>
<comment type="caution">
    <text evidence="1">The sequence shown here is derived from an EMBL/GenBank/DDBJ whole genome shotgun (WGS) entry which is preliminary data.</text>
</comment>
<dbReference type="Proteomes" id="UP000434172">
    <property type="component" value="Unassembled WGS sequence"/>
</dbReference>
<evidence type="ECO:0000313" key="2">
    <source>
        <dbReference type="Proteomes" id="UP000434172"/>
    </source>
</evidence>
<evidence type="ECO:0000313" key="1">
    <source>
        <dbReference type="EMBL" id="KAF0329892.1"/>
    </source>
</evidence>
<accession>A0A8H3WQ27</accession>
<protein>
    <submittedName>
        <fullName evidence="1">Uncharacterized protein</fullName>
    </submittedName>
</protein>
<name>A0A8H3WQ27_9PEZI</name>
<reference evidence="1 2" key="1">
    <citation type="submission" date="2019-12" db="EMBL/GenBank/DDBJ databases">
        <title>A genome sequence resource for the geographically widespread anthracnose pathogen Colletotrichum asianum.</title>
        <authorList>
            <person name="Meng Y."/>
        </authorList>
    </citation>
    <scope>NUCLEOTIDE SEQUENCE [LARGE SCALE GENOMIC DNA]</scope>
    <source>
        <strain evidence="1 2">ICMP 18580</strain>
    </source>
</reference>
<sequence length="98" mass="10763">MYLFIAGEPSLPVKATATPPQLKDPDVQNLLCLDHNFDMRTVTDRSGYPSISYKAQTWRAQRDIAFPGGESESDADSTRVATPKRLCRGGKIYLASTG</sequence>
<dbReference type="AlphaFoldDB" id="A0A8H3WQ27"/>
<keyword evidence="2" id="KW-1185">Reference proteome</keyword>